<accession>A0ABX1G502</accession>
<evidence type="ECO:0000313" key="1">
    <source>
        <dbReference type="EMBL" id="NKG20522.1"/>
    </source>
</evidence>
<reference evidence="1 2" key="1">
    <citation type="submission" date="2020-04" db="EMBL/GenBank/DDBJ databases">
        <title>Paeniglutamicibacter sp. ANT13_2, a novel actinomycete isolated from sediment in Antarctica.</title>
        <authorList>
            <person name="Sakdapetsiri C."/>
            <person name="Pinyakong O."/>
        </authorList>
    </citation>
    <scope>NUCLEOTIDE SEQUENCE [LARGE SCALE GENOMIC DNA]</scope>
    <source>
        <strain evidence="1 2">ANT13_2</strain>
    </source>
</reference>
<gene>
    <name evidence="1" type="ORF">HED64_07325</name>
</gene>
<dbReference type="EMBL" id="JAAWVT010000002">
    <property type="protein sequence ID" value="NKG20522.1"/>
    <property type="molecule type" value="Genomic_DNA"/>
</dbReference>
<proteinExistence type="predicted"/>
<comment type="caution">
    <text evidence="1">The sequence shown here is derived from an EMBL/GenBank/DDBJ whole genome shotgun (WGS) entry which is preliminary data.</text>
</comment>
<dbReference type="Proteomes" id="UP000746595">
    <property type="component" value="Unassembled WGS sequence"/>
</dbReference>
<dbReference type="RefSeq" id="WP_168151389.1">
    <property type="nucleotide sequence ID" value="NZ_JAAWVT010000002.1"/>
</dbReference>
<sequence length="67" mass="7261">MLLLHHWGVDEDGVPRAVDASTLPHFCGSLGHFGTSVPINSSTTMAMGMLLRLVCIARDCGDHDELR</sequence>
<evidence type="ECO:0000313" key="2">
    <source>
        <dbReference type="Proteomes" id="UP000746595"/>
    </source>
</evidence>
<name>A0ABX1G502_9MICC</name>
<protein>
    <submittedName>
        <fullName evidence="1">Uncharacterized protein</fullName>
    </submittedName>
</protein>
<organism evidence="1 2">
    <name type="scientific">Paeniglutamicibacter terrestris</name>
    <dbReference type="NCBI Taxonomy" id="2723403"/>
    <lineage>
        <taxon>Bacteria</taxon>
        <taxon>Bacillati</taxon>
        <taxon>Actinomycetota</taxon>
        <taxon>Actinomycetes</taxon>
        <taxon>Micrococcales</taxon>
        <taxon>Micrococcaceae</taxon>
        <taxon>Paeniglutamicibacter</taxon>
    </lineage>
</organism>
<keyword evidence="2" id="KW-1185">Reference proteome</keyword>